<dbReference type="InterPro" id="IPR051205">
    <property type="entry name" value="UbiH/COQ6_monooxygenase"/>
</dbReference>
<dbReference type="InterPro" id="IPR018168">
    <property type="entry name" value="Ubi_Hdrlase_CS"/>
</dbReference>
<protein>
    <submittedName>
        <fullName evidence="2">FAD-dependent monooxygenase</fullName>
    </submittedName>
</protein>
<gene>
    <name evidence="2" type="ORF">RT723_00225</name>
</gene>
<proteinExistence type="predicted"/>
<sequence>MNKTSQYDVIISGGGLSGLLTAIGLINETPELSIAIIEPVKPITVNSTNNTQQATKNFDDRCLALSYGSLQLLNHWHVWPQLKPLAWPIKTIITSDRGHIGKTIMRAAQYDLNAMGYVAAMRNMGAAFTQSLNTLIQDKNSNLTWYTPNNIKQVSQQPEQIQLVLDDQQTITGKLLVVAEGGNSPTRQTLKISTSTQAYEQSAIIANIQVNKNNKINDVLSLDETHSQNKHNGESQQLNGHTAFERFTTSGPIAFLPIDKDQYSVVWSVKPEQVEQIMGLPDTDFCQQLQSAFGHAGGVIVKTSKRESYPLGLTKAESIISDRVVLVGNSAHTIHPIAGQGFNLGLRDVAYLVKQIKHGVDNNVDIGAFSVLQQYQAGRVKDISRITGFTDLLVKMFALEGRLPALTRTLGLLALQKVTSLQQWFALHFMSSKV</sequence>
<dbReference type="PROSITE" id="PS01304">
    <property type="entry name" value="UBIH"/>
    <property type="match status" value="1"/>
</dbReference>
<feature type="domain" description="FAD-binding" evidence="1">
    <location>
        <begin position="7"/>
        <end position="358"/>
    </location>
</feature>
<dbReference type="PANTHER" id="PTHR43876:SF8">
    <property type="entry name" value="2-OCTAPRENYL-6-METHOXYPHENOL HYDROXYLASE"/>
    <property type="match status" value="1"/>
</dbReference>
<accession>A0ABU3QVM6</accession>
<comment type="caution">
    <text evidence="2">The sequence shown here is derived from an EMBL/GenBank/DDBJ whole genome shotgun (WGS) entry which is preliminary data.</text>
</comment>
<dbReference type="RefSeq" id="WP_315945428.1">
    <property type="nucleotide sequence ID" value="NZ_JAWCUA010000001.1"/>
</dbReference>
<keyword evidence="2" id="KW-0560">Oxidoreductase</keyword>
<keyword evidence="3" id="KW-1185">Reference proteome</keyword>
<organism evidence="2 3">
    <name type="scientific">Psychrosphaera aquimarina</name>
    <dbReference type="NCBI Taxonomy" id="2044854"/>
    <lineage>
        <taxon>Bacteria</taxon>
        <taxon>Pseudomonadati</taxon>
        <taxon>Pseudomonadota</taxon>
        <taxon>Gammaproteobacteria</taxon>
        <taxon>Alteromonadales</taxon>
        <taxon>Pseudoalteromonadaceae</taxon>
        <taxon>Psychrosphaera</taxon>
    </lineage>
</organism>
<reference evidence="2 3" key="1">
    <citation type="submission" date="2023-10" db="EMBL/GenBank/DDBJ databases">
        <title>Psychrosphaera aquimaarina strain SW33 isolated from seawater.</title>
        <authorList>
            <person name="Bayburt H."/>
            <person name="Kim J.M."/>
            <person name="Choi B.J."/>
            <person name="Jeon C.O."/>
        </authorList>
    </citation>
    <scope>NUCLEOTIDE SEQUENCE [LARGE SCALE GENOMIC DNA]</scope>
    <source>
        <strain evidence="2 3">KCTC 52743</strain>
    </source>
</reference>
<dbReference type="GO" id="GO:0004497">
    <property type="term" value="F:monooxygenase activity"/>
    <property type="evidence" value="ECO:0007669"/>
    <property type="project" value="UniProtKB-KW"/>
</dbReference>
<dbReference type="Gene3D" id="3.50.50.60">
    <property type="entry name" value="FAD/NAD(P)-binding domain"/>
    <property type="match status" value="2"/>
</dbReference>
<dbReference type="EMBL" id="JAWCUA010000001">
    <property type="protein sequence ID" value="MDU0111468.1"/>
    <property type="molecule type" value="Genomic_DNA"/>
</dbReference>
<evidence type="ECO:0000313" key="2">
    <source>
        <dbReference type="EMBL" id="MDU0111468.1"/>
    </source>
</evidence>
<dbReference type="Pfam" id="PF01494">
    <property type="entry name" value="FAD_binding_3"/>
    <property type="match status" value="1"/>
</dbReference>
<dbReference type="PANTHER" id="PTHR43876">
    <property type="entry name" value="UBIQUINONE BIOSYNTHESIS MONOOXYGENASE COQ6, MITOCHONDRIAL"/>
    <property type="match status" value="1"/>
</dbReference>
<dbReference type="InterPro" id="IPR002938">
    <property type="entry name" value="FAD-bd"/>
</dbReference>
<dbReference type="Proteomes" id="UP001257914">
    <property type="component" value="Unassembled WGS sequence"/>
</dbReference>
<keyword evidence="2" id="KW-0503">Monooxygenase</keyword>
<name>A0ABU3QVM6_9GAMM</name>
<evidence type="ECO:0000313" key="3">
    <source>
        <dbReference type="Proteomes" id="UP001257914"/>
    </source>
</evidence>
<evidence type="ECO:0000259" key="1">
    <source>
        <dbReference type="Pfam" id="PF01494"/>
    </source>
</evidence>
<dbReference type="InterPro" id="IPR036188">
    <property type="entry name" value="FAD/NAD-bd_sf"/>
</dbReference>
<dbReference type="SUPFAM" id="SSF51905">
    <property type="entry name" value="FAD/NAD(P)-binding domain"/>
    <property type="match status" value="1"/>
</dbReference>
<dbReference type="PRINTS" id="PR00420">
    <property type="entry name" value="RNGMNOXGNASE"/>
</dbReference>